<feature type="domain" description="SRR1-like" evidence="2">
    <location>
        <begin position="82"/>
        <end position="249"/>
    </location>
</feature>
<dbReference type="InterPro" id="IPR012942">
    <property type="entry name" value="SRR1-like"/>
</dbReference>
<accession>A0A9W9CBF5</accession>
<protein>
    <recommendedName>
        <fullName evidence="2">SRR1-like domain-containing protein</fullName>
    </recommendedName>
</protein>
<dbReference type="RefSeq" id="XP_056072500.1">
    <property type="nucleotide sequence ID" value="XM_056212192.1"/>
</dbReference>
<evidence type="ECO:0000313" key="4">
    <source>
        <dbReference type="Proteomes" id="UP001140513"/>
    </source>
</evidence>
<keyword evidence="4" id="KW-1185">Reference proteome</keyword>
<evidence type="ECO:0000313" key="3">
    <source>
        <dbReference type="EMBL" id="KAJ4355374.1"/>
    </source>
</evidence>
<feature type="compositionally biased region" description="Basic and acidic residues" evidence="1">
    <location>
        <begin position="1"/>
        <end position="18"/>
    </location>
</feature>
<evidence type="ECO:0000256" key="1">
    <source>
        <dbReference type="SAM" id="MobiDB-lite"/>
    </source>
</evidence>
<dbReference type="EMBL" id="JAPEUX010000003">
    <property type="protein sequence ID" value="KAJ4355374.1"/>
    <property type="molecule type" value="Genomic_DNA"/>
</dbReference>
<dbReference type="PANTHER" id="PTHR42080">
    <property type="entry name" value="SRR1 DOMAIN-CONTAINING PROTEIN"/>
    <property type="match status" value="1"/>
</dbReference>
<organism evidence="3 4">
    <name type="scientific">Didymosphaeria variabile</name>
    <dbReference type="NCBI Taxonomy" id="1932322"/>
    <lineage>
        <taxon>Eukaryota</taxon>
        <taxon>Fungi</taxon>
        <taxon>Dikarya</taxon>
        <taxon>Ascomycota</taxon>
        <taxon>Pezizomycotina</taxon>
        <taxon>Dothideomycetes</taxon>
        <taxon>Pleosporomycetidae</taxon>
        <taxon>Pleosporales</taxon>
        <taxon>Massarineae</taxon>
        <taxon>Didymosphaeriaceae</taxon>
        <taxon>Didymosphaeria</taxon>
    </lineage>
</organism>
<dbReference type="PANTHER" id="PTHR42080:SF1">
    <property type="entry name" value="SRR1-LIKE DOMAIN-CONTAINING PROTEIN"/>
    <property type="match status" value="1"/>
</dbReference>
<comment type="caution">
    <text evidence="3">The sequence shown here is derived from an EMBL/GenBank/DDBJ whole genome shotgun (WGS) entry which is preliminary data.</text>
</comment>
<dbReference type="OrthoDB" id="5318346at2759"/>
<reference evidence="3" key="1">
    <citation type="submission" date="2022-10" db="EMBL/GenBank/DDBJ databases">
        <title>Tapping the CABI collections for fungal endophytes: first genome assemblies for Collariella, Neodidymelliopsis, Ascochyta clinopodiicola, Didymella pomorum, Didymosphaeria variabile, Neocosmospora piperis and Neocucurbitaria cava.</title>
        <authorList>
            <person name="Hill R."/>
        </authorList>
    </citation>
    <scope>NUCLEOTIDE SEQUENCE</scope>
    <source>
        <strain evidence="3">IMI 356815</strain>
    </source>
</reference>
<dbReference type="AlphaFoldDB" id="A0A9W9CBF5"/>
<feature type="region of interest" description="Disordered" evidence="1">
    <location>
        <begin position="1"/>
        <end position="45"/>
    </location>
</feature>
<name>A0A9W9CBF5_9PLEO</name>
<dbReference type="Pfam" id="PF07985">
    <property type="entry name" value="SRR1"/>
    <property type="match status" value="1"/>
</dbReference>
<dbReference type="Proteomes" id="UP001140513">
    <property type="component" value="Unassembled WGS sequence"/>
</dbReference>
<sequence>MSDRRGQWKREKRQHVQSDDGWTVVSGGRPKDGAEAQQLQSARPTRTVGGLTEEKLLDELNTMERKWEKTSCAKNLARMLSLRDWMVTEAVCIGIGSFSIDWDHRYRSMWQLVLFRAVVKTVQQEGVPLALYAQEPAFTPIDISFLSRLKITATSSGIESRITSRSFIYAPFVDWYILLPLFLKEKDPELYIGNEILGSYGTYANTKEKKDVLEECNGLGKKFAKGRERRRVPDFEEHGNALEGLMIYWKEEEDEDD</sequence>
<evidence type="ECO:0000259" key="2">
    <source>
        <dbReference type="Pfam" id="PF07985"/>
    </source>
</evidence>
<proteinExistence type="predicted"/>
<gene>
    <name evidence="3" type="ORF">N0V89_003390</name>
</gene>
<dbReference type="GeneID" id="80906920"/>